<feature type="region of interest" description="Disordered" evidence="2">
    <location>
        <begin position="78"/>
        <end position="99"/>
    </location>
</feature>
<dbReference type="Gene3D" id="3.40.1620.10">
    <property type="entry name" value="YefM-like domain"/>
    <property type="match status" value="1"/>
</dbReference>
<dbReference type="InterPro" id="IPR036165">
    <property type="entry name" value="YefM-like_sf"/>
</dbReference>
<dbReference type="Proteomes" id="UP000733379">
    <property type="component" value="Unassembled WGS sequence"/>
</dbReference>
<evidence type="ECO:0008006" key="5">
    <source>
        <dbReference type="Google" id="ProtNLM"/>
    </source>
</evidence>
<evidence type="ECO:0000313" key="3">
    <source>
        <dbReference type="EMBL" id="MBU3063223.1"/>
    </source>
</evidence>
<evidence type="ECO:0000313" key="4">
    <source>
        <dbReference type="Proteomes" id="UP000733379"/>
    </source>
</evidence>
<comment type="caution">
    <text evidence="3">The sequence shown here is derived from an EMBL/GenBank/DDBJ whole genome shotgun (WGS) entry which is preliminary data.</text>
</comment>
<evidence type="ECO:0000256" key="1">
    <source>
        <dbReference type="ARBA" id="ARBA00009981"/>
    </source>
</evidence>
<dbReference type="PANTHER" id="PTHR35377:SF5">
    <property type="entry name" value="ANTITOXIN VAPB46"/>
    <property type="match status" value="1"/>
</dbReference>
<organism evidence="3 4">
    <name type="scientific">Nocardia albiluteola</name>
    <dbReference type="NCBI Taxonomy" id="2842303"/>
    <lineage>
        <taxon>Bacteria</taxon>
        <taxon>Bacillati</taxon>
        <taxon>Actinomycetota</taxon>
        <taxon>Actinomycetes</taxon>
        <taxon>Mycobacteriales</taxon>
        <taxon>Nocardiaceae</taxon>
        <taxon>Nocardia</taxon>
    </lineage>
</organism>
<proteinExistence type="inferred from homology"/>
<reference evidence="3 4" key="1">
    <citation type="submission" date="2021-06" db="EMBL/GenBank/DDBJ databases">
        <title>Actinomycetes sequencing.</title>
        <authorList>
            <person name="Shan Q."/>
        </authorList>
    </citation>
    <scope>NUCLEOTIDE SEQUENCE [LARGE SCALE GENOMIC DNA]</scope>
    <source>
        <strain evidence="3 4">NEAU-G5</strain>
    </source>
</reference>
<dbReference type="PANTHER" id="PTHR35377">
    <property type="entry name" value="ANTITOXIN VAPB49-RELATED-RELATED"/>
    <property type="match status" value="1"/>
</dbReference>
<evidence type="ECO:0000256" key="2">
    <source>
        <dbReference type="SAM" id="MobiDB-lite"/>
    </source>
</evidence>
<comment type="similarity">
    <text evidence="1">Belongs to the phD/YefM antitoxin family.</text>
</comment>
<dbReference type="EMBL" id="JAHKNI010000005">
    <property type="protein sequence ID" value="MBU3063223.1"/>
    <property type="molecule type" value="Genomic_DNA"/>
</dbReference>
<gene>
    <name evidence="3" type="ORF">KO481_17015</name>
</gene>
<accession>A0ABS6B1W5</accession>
<protein>
    <recommendedName>
        <fullName evidence="5">Antitoxin</fullName>
    </recommendedName>
</protein>
<dbReference type="RefSeq" id="WP_215918133.1">
    <property type="nucleotide sequence ID" value="NZ_JAHKNI010000005.1"/>
</dbReference>
<sequence>MTAIPIRELSHQTARTMARVKAGETVDITERGKVIGRIVPVDPSHEVRARLIAEGRMRPSTRSRADLLADLDRRLAQEPVDQQARGSAALQQLRDDERY</sequence>
<keyword evidence="4" id="KW-1185">Reference proteome</keyword>
<dbReference type="SUPFAM" id="SSF143120">
    <property type="entry name" value="YefM-like"/>
    <property type="match status" value="1"/>
</dbReference>
<name>A0ABS6B1W5_9NOCA</name>
<dbReference type="InterPro" id="IPR051416">
    <property type="entry name" value="phD-YefM_TA_antitoxins"/>
</dbReference>